<dbReference type="PANTHER" id="PTHR11920">
    <property type="entry name" value="GUANYLYL CYCLASE"/>
    <property type="match status" value="1"/>
</dbReference>
<dbReference type="PROSITE" id="PS00452">
    <property type="entry name" value="GUANYLATE_CYCLASE_1"/>
    <property type="match status" value="1"/>
</dbReference>
<dbReference type="GO" id="GO:0005886">
    <property type="term" value="C:plasma membrane"/>
    <property type="evidence" value="ECO:0007669"/>
    <property type="project" value="TreeGrafter"/>
</dbReference>
<comment type="subcellular location">
    <subcellularLocation>
        <location evidence="1">Membrane</location>
    </subcellularLocation>
</comment>
<dbReference type="SMART" id="SM00044">
    <property type="entry name" value="CYCc"/>
    <property type="match status" value="1"/>
</dbReference>
<dbReference type="SUPFAM" id="SSF55073">
    <property type="entry name" value="Nucleotide cyclase"/>
    <property type="match status" value="1"/>
</dbReference>
<dbReference type="InterPro" id="IPR001054">
    <property type="entry name" value="A/G_cyclase"/>
</dbReference>
<evidence type="ECO:0000256" key="7">
    <source>
        <dbReference type="RuleBase" id="RU000405"/>
    </source>
</evidence>
<dbReference type="PANTHER" id="PTHR11920:SF335">
    <property type="entry name" value="GUANYLATE CYCLASE"/>
    <property type="match status" value="1"/>
</dbReference>
<dbReference type="PROSITE" id="PS50125">
    <property type="entry name" value="GUANYLATE_CYCLASE_2"/>
    <property type="match status" value="1"/>
</dbReference>
<evidence type="ECO:0000313" key="9">
    <source>
        <dbReference type="EMBL" id="KXZ51758.1"/>
    </source>
</evidence>
<keyword evidence="6 7" id="KW-0456">Lyase</keyword>
<dbReference type="Gene3D" id="3.30.70.1230">
    <property type="entry name" value="Nucleotide cyclase"/>
    <property type="match status" value="1"/>
</dbReference>
<keyword evidence="10" id="KW-1185">Reference proteome</keyword>
<proteinExistence type="inferred from homology"/>
<evidence type="ECO:0000256" key="5">
    <source>
        <dbReference type="ARBA" id="ARBA00023136"/>
    </source>
</evidence>
<keyword evidence="5" id="KW-0472">Membrane</keyword>
<evidence type="ECO:0000313" key="10">
    <source>
        <dbReference type="Proteomes" id="UP000075714"/>
    </source>
</evidence>
<dbReference type="InterPro" id="IPR050401">
    <property type="entry name" value="Cyclic_nucleotide_synthase"/>
</dbReference>
<dbReference type="InterPro" id="IPR029787">
    <property type="entry name" value="Nucleotide_cyclase"/>
</dbReference>
<keyword evidence="3" id="KW-0547">Nucleotide-binding</keyword>
<dbReference type="GO" id="GO:0004383">
    <property type="term" value="F:guanylate cyclase activity"/>
    <property type="evidence" value="ECO:0007669"/>
    <property type="project" value="TreeGrafter"/>
</dbReference>
<dbReference type="Pfam" id="PF00211">
    <property type="entry name" value="Guanylate_cyc"/>
    <property type="match status" value="1"/>
</dbReference>
<comment type="similarity">
    <text evidence="7">Belongs to the adenylyl cyclase class-4/guanylyl cyclase family.</text>
</comment>
<gene>
    <name evidence="9" type="ORF">GPECTOR_11g202</name>
</gene>
<evidence type="ECO:0000256" key="4">
    <source>
        <dbReference type="ARBA" id="ARBA00022989"/>
    </source>
</evidence>
<dbReference type="EMBL" id="LSYV01000012">
    <property type="protein sequence ID" value="KXZ51758.1"/>
    <property type="molecule type" value="Genomic_DNA"/>
</dbReference>
<evidence type="ECO:0000256" key="2">
    <source>
        <dbReference type="ARBA" id="ARBA00022692"/>
    </source>
</evidence>
<protein>
    <recommendedName>
        <fullName evidence="8">Guanylate cyclase domain-containing protein</fullName>
    </recommendedName>
</protein>
<feature type="domain" description="Guanylate cyclase" evidence="8">
    <location>
        <begin position="337"/>
        <end position="474"/>
    </location>
</feature>
<comment type="caution">
    <text evidence="9">The sequence shown here is derived from an EMBL/GenBank/DDBJ whole genome shotgun (WGS) entry which is preliminary data.</text>
</comment>
<reference evidence="10" key="1">
    <citation type="journal article" date="2016" name="Nat. Commun.">
        <title>The Gonium pectorale genome demonstrates co-option of cell cycle regulation during the evolution of multicellularity.</title>
        <authorList>
            <person name="Hanschen E.R."/>
            <person name="Marriage T.N."/>
            <person name="Ferris P.J."/>
            <person name="Hamaji T."/>
            <person name="Toyoda A."/>
            <person name="Fujiyama A."/>
            <person name="Neme R."/>
            <person name="Noguchi H."/>
            <person name="Minakuchi Y."/>
            <person name="Suzuki M."/>
            <person name="Kawai-Toyooka H."/>
            <person name="Smith D.R."/>
            <person name="Sparks H."/>
            <person name="Anderson J."/>
            <person name="Bakaric R."/>
            <person name="Luria V."/>
            <person name="Karger A."/>
            <person name="Kirschner M.W."/>
            <person name="Durand P.M."/>
            <person name="Michod R.E."/>
            <person name="Nozaki H."/>
            <person name="Olson B.J."/>
        </authorList>
    </citation>
    <scope>NUCLEOTIDE SEQUENCE [LARGE SCALE GENOMIC DNA]</scope>
    <source>
        <strain evidence="10">NIES-2863</strain>
    </source>
</reference>
<dbReference type="InterPro" id="IPR018297">
    <property type="entry name" value="A/G_cyclase_CS"/>
</dbReference>
<evidence type="ECO:0000256" key="6">
    <source>
        <dbReference type="ARBA" id="ARBA00023239"/>
    </source>
</evidence>
<dbReference type="GO" id="GO:0000166">
    <property type="term" value="F:nucleotide binding"/>
    <property type="evidence" value="ECO:0007669"/>
    <property type="project" value="UniProtKB-KW"/>
</dbReference>
<name>A0A150GPU7_GONPE</name>
<dbReference type="OrthoDB" id="6127067at2759"/>
<dbReference type="Proteomes" id="UP000075714">
    <property type="component" value="Unassembled WGS sequence"/>
</dbReference>
<dbReference type="GO" id="GO:0007168">
    <property type="term" value="P:receptor guanylyl cyclase signaling pathway"/>
    <property type="evidence" value="ECO:0007669"/>
    <property type="project" value="TreeGrafter"/>
</dbReference>
<keyword evidence="2" id="KW-0812">Transmembrane</keyword>
<organism evidence="9 10">
    <name type="scientific">Gonium pectorale</name>
    <name type="common">Green alga</name>
    <dbReference type="NCBI Taxonomy" id="33097"/>
    <lineage>
        <taxon>Eukaryota</taxon>
        <taxon>Viridiplantae</taxon>
        <taxon>Chlorophyta</taxon>
        <taxon>core chlorophytes</taxon>
        <taxon>Chlorophyceae</taxon>
        <taxon>CS clade</taxon>
        <taxon>Chlamydomonadales</taxon>
        <taxon>Volvocaceae</taxon>
        <taxon>Gonium</taxon>
    </lineage>
</organism>
<evidence type="ECO:0000259" key="8">
    <source>
        <dbReference type="PROSITE" id="PS50125"/>
    </source>
</evidence>
<dbReference type="AlphaFoldDB" id="A0A150GPU7"/>
<evidence type="ECO:0000256" key="1">
    <source>
        <dbReference type="ARBA" id="ARBA00004370"/>
    </source>
</evidence>
<sequence>MLNGCSGRAPRAASQRAVGFASGAVPMSPSLSNADVSRRASAMYDTLRTSTFAMGLLDSAARGDAMSTGGGPPDAAAPAARAPLLRSGSSLAPRPAAGALSASFTSRAVNFAASLRTSPIIANNESMSTGSFAWETVPSDLNTAADLYLSARSTAVINVGRATVDRQPPAIELHPMAEDSATMALSKEALADGADLGRAATAADGPTSHRPTAAAAAAGEAGGCAALEAWHEVWATRTRCHASGQSVMVLLQHDVTAKVVAERHVMMVMDAGHRLLEQIFPRHVLQHMAESFTRAGAAVGAAAGSYSPQLAQNDIRRLRMPALQDCNALATSHPQVTLLFADIKGFTPMCGELEPSAVMRMLNELFSRFDDLLDTFGVETIGDCYFVAGGLVQEDEDGMAVVRDDKDPLHAHKVFMFAKAMLRAAQEVRVPTTGESVSLRIGMHTGPVVSGVVGKRMPRFCLFGDTVNTASRMESTGTPGAIHASQATYELLRHEAWAPTGGLEVKGKGRMQTYLWSPEGSPVAGCDFQFAGFSTAVRASTVAMFCGGAGADGAGACTAVPGADLAPGPCGAGDTLEERDPSDDAVDGGTAASVKLIQLLFGSRHDVRSSAKAGTVA</sequence>
<dbReference type="GO" id="GO:0035556">
    <property type="term" value="P:intracellular signal transduction"/>
    <property type="evidence" value="ECO:0007669"/>
    <property type="project" value="InterPro"/>
</dbReference>
<dbReference type="GO" id="GO:0001653">
    <property type="term" value="F:peptide receptor activity"/>
    <property type="evidence" value="ECO:0007669"/>
    <property type="project" value="TreeGrafter"/>
</dbReference>
<accession>A0A150GPU7</accession>
<dbReference type="CDD" id="cd07302">
    <property type="entry name" value="CHD"/>
    <property type="match status" value="1"/>
</dbReference>
<evidence type="ECO:0000256" key="3">
    <source>
        <dbReference type="ARBA" id="ARBA00022741"/>
    </source>
</evidence>
<keyword evidence="4" id="KW-1133">Transmembrane helix</keyword>
<dbReference type="GO" id="GO:0004016">
    <property type="term" value="F:adenylate cyclase activity"/>
    <property type="evidence" value="ECO:0007669"/>
    <property type="project" value="TreeGrafter"/>
</dbReference>